<sequence>MQQTKTSHLSIGISFRRIPSHLRHAASCSINRWICPIFDSPLKSSLLTSRISPASNLKQLELVAKVLGIPSADLAICKDTVIVLFRPEATVQQRDDFTKALYGVLVAWVVKSANHSRMLEPP</sequence>
<dbReference type="EMBL" id="PGCI01000686">
    <property type="protein sequence ID" value="PLW21339.1"/>
    <property type="molecule type" value="Genomic_DNA"/>
</dbReference>
<accession>A0A2N5T767</accession>
<comment type="caution">
    <text evidence="1">The sequence shown here is derived from an EMBL/GenBank/DDBJ whole genome shotgun (WGS) entry which is preliminary data.</text>
</comment>
<proteinExistence type="predicted"/>
<evidence type="ECO:0000313" key="3">
    <source>
        <dbReference type="Proteomes" id="UP000235392"/>
    </source>
</evidence>
<dbReference type="SUPFAM" id="SSF52540">
    <property type="entry name" value="P-loop containing nucleoside triphosphate hydrolases"/>
    <property type="match status" value="1"/>
</dbReference>
<evidence type="ECO:0000313" key="2">
    <source>
        <dbReference type="EMBL" id="PLW35385.1"/>
    </source>
</evidence>
<dbReference type="EMBL" id="PGCI01000179">
    <property type="protein sequence ID" value="PLW35385.1"/>
    <property type="molecule type" value="Genomic_DNA"/>
</dbReference>
<dbReference type="AlphaFoldDB" id="A0A2N5T767"/>
<evidence type="ECO:0000313" key="1">
    <source>
        <dbReference type="EMBL" id="PLW21339.1"/>
    </source>
</evidence>
<organism evidence="1 3">
    <name type="scientific">Puccinia coronata f. sp. avenae</name>
    <dbReference type="NCBI Taxonomy" id="200324"/>
    <lineage>
        <taxon>Eukaryota</taxon>
        <taxon>Fungi</taxon>
        <taxon>Dikarya</taxon>
        <taxon>Basidiomycota</taxon>
        <taxon>Pucciniomycotina</taxon>
        <taxon>Pucciniomycetes</taxon>
        <taxon>Pucciniales</taxon>
        <taxon>Pucciniaceae</taxon>
        <taxon>Puccinia</taxon>
    </lineage>
</organism>
<protein>
    <submittedName>
        <fullName evidence="1">Uncharacterized protein</fullName>
    </submittedName>
</protein>
<dbReference type="InterPro" id="IPR027417">
    <property type="entry name" value="P-loop_NTPase"/>
</dbReference>
<gene>
    <name evidence="2" type="ORF">PCASD_15503</name>
    <name evidence="1" type="ORF">PCASD_17187</name>
</gene>
<reference evidence="1 3" key="1">
    <citation type="submission" date="2017-11" db="EMBL/GenBank/DDBJ databases">
        <title>De novo assembly and phasing of dikaryotic genomes from two isolates of Puccinia coronata f. sp. avenae, the causal agent of oat crown rust.</title>
        <authorList>
            <person name="Miller M.E."/>
            <person name="Zhang Y."/>
            <person name="Omidvar V."/>
            <person name="Sperschneider J."/>
            <person name="Schwessinger B."/>
            <person name="Raley C."/>
            <person name="Palmer J.M."/>
            <person name="Garnica D."/>
            <person name="Upadhyaya N."/>
            <person name="Rathjen J."/>
            <person name="Taylor J.M."/>
            <person name="Park R.F."/>
            <person name="Dodds P.N."/>
            <person name="Hirsch C.D."/>
            <person name="Kianian S.F."/>
            <person name="Figueroa M."/>
        </authorList>
    </citation>
    <scope>NUCLEOTIDE SEQUENCE [LARGE SCALE GENOMIC DNA]</scope>
    <source>
        <strain evidence="1">12SD80</strain>
    </source>
</reference>
<name>A0A2N5T767_9BASI</name>
<dbReference type="Proteomes" id="UP000235392">
    <property type="component" value="Unassembled WGS sequence"/>
</dbReference>
<dbReference type="Gene3D" id="1.20.120.720">
    <property type="entry name" value="Myosin VI head, motor domain, U50 subdomain"/>
    <property type="match status" value="1"/>
</dbReference>